<feature type="transmembrane region" description="Helical" evidence="6">
    <location>
        <begin position="407"/>
        <end position="427"/>
    </location>
</feature>
<keyword evidence="3 6" id="KW-1133">Transmembrane helix</keyword>
<feature type="transmembrane region" description="Helical" evidence="6">
    <location>
        <begin position="130"/>
        <end position="150"/>
    </location>
</feature>
<feature type="transmembrane region" description="Helical" evidence="6">
    <location>
        <begin position="217"/>
        <end position="235"/>
    </location>
</feature>
<dbReference type="FunFam" id="1.20.1250.20:FF:000249">
    <property type="entry name" value="facilitated trehalose transporter Tret1"/>
    <property type="match status" value="1"/>
</dbReference>
<dbReference type="AlphaFoldDB" id="A0A1B6M857"/>
<dbReference type="InterPro" id="IPR036259">
    <property type="entry name" value="MFS_trans_sf"/>
</dbReference>
<dbReference type="PROSITE" id="PS50850">
    <property type="entry name" value="MFS"/>
    <property type="match status" value="1"/>
</dbReference>
<feature type="transmembrane region" description="Helical" evidence="6">
    <location>
        <begin position="478"/>
        <end position="495"/>
    </location>
</feature>
<dbReference type="GO" id="GO:0016020">
    <property type="term" value="C:membrane"/>
    <property type="evidence" value="ECO:0007669"/>
    <property type="project" value="UniProtKB-SubCell"/>
</dbReference>
<gene>
    <name evidence="8" type="ORF">g.27137</name>
</gene>
<name>A0A1B6M857_9HEMI</name>
<dbReference type="InterPro" id="IPR020846">
    <property type="entry name" value="MFS_dom"/>
</dbReference>
<feature type="transmembrane region" description="Helical" evidence="6">
    <location>
        <begin position="156"/>
        <end position="177"/>
    </location>
</feature>
<evidence type="ECO:0000256" key="1">
    <source>
        <dbReference type="ARBA" id="ARBA00004141"/>
    </source>
</evidence>
<dbReference type="EMBL" id="GEBQ01007864">
    <property type="protein sequence ID" value="JAT32113.1"/>
    <property type="molecule type" value="Transcribed_RNA"/>
</dbReference>
<proteinExistence type="predicted"/>
<dbReference type="GO" id="GO:0022857">
    <property type="term" value="F:transmembrane transporter activity"/>
    <property type="evidence" value="ECO:0007669"/>
    <property type="project" value="InterPro"/>
</dbReference>
<comment type="subcellular location">
    <subcellularLocation>
        <location evidence="1">Membrane</location>
        <topology evidence="1">Multi-pass membrane protein</topology>
    </subcellularLocation>
</comment>
<protein>
    <recommendedName>
        <fullName evidence="7">Major facilitator superfamily (MFS) profile domain-containing protein</fullName>
    </recommendedName>
</protein>
<feature type="transmembrane region" description="Helical" evidence="6">
    <location>
        <begin position="189"/>
        <end position="211"/>
    </location>
</feature>
<evidence type="ECO:0000256" key="6">
    <source>
        <dbReference type="SAM" id="Phobius"/>
    </source>
</evidence>
<feature type="domain" description="Major facilitator superfamily (MFS) profile" evidence="7">
    <location>
        <begin position="62"/>
        <end position="499"/>
    </location>
</feature>
<dbReference type="Gene3D" id="1.20.1250.20">
    <property type="entry name" value="MFS general substrate transporter like domains"/>
    <property type="match status" value="1"/>
</dbReference>
<dbReference type="InterPro" id="IPR003663">
    <property type="entry name" value="Sugar/inositol_transpt"/>
</dbReference>
<feature type="transmembrane region" description="Helical" evidence="6">
    <location>
        <begin position="375"/>
        <end position="395"/>
    </location>
</feature>
<feature type="transmembrane region" description="Helical" evidence="6">
    <location>
        <begin position="103"/>
        <end position="123"/>
    </location>
</feature>
<keyword evidence="2 6" id="KW-0812">Transmembrane</keyword>
<dbReference type="Pfam" id="PF00083">
    <property type="entry name" value="Sugar_tr"/>
    <property type="match status" value="1"/>
</dbReference>
<dbReference type="PANTHER" id="PTHR48021">
    <property type="match status" value="1"/>
</dbReference>
<evidence type="ECO:0000259" key="7">
    <source>
        <dbReference type="PROSITE" id="PS50850"/>
    </source>
</evidence>
<accession>A0A1B6M857</accession>
<feature type="transmembrane region" description="Helical" evidence="6">
    <location>
        <begin position="348"/>
        <end position="368"/>
    </location>
</feature>
<feature type="transmembrane region" description="Helical" evidence="6">
    <location>
        <begin position="60"/>
        <end position="83"/>
    </location>
</feature>
<dbReference type="SUPFAM" id="SSF103473">
    <property type="entry name" value="MFS general substrate transporter"/>
    <property type="match status" value="1"/>
</dbReference>
<organism evidence="8">
    <name type="scientific">Graphocephala atropunctata</name>
    <dbReference type="NCBI Taxonomy" id="36148"/>
    <lineage>
        <taxon>Eukaryota</taxon>
        <taxon>Metazoa</taxon>
        <taxon>Ecdysozoa</taxon>
        <taxon>Arthropoda</taxon>
        <taxon>Hexapoda</taxon>
        <taxon>Insecta</taxon>
        <taxon>Pterygota</taxon>
        <taxon>Neoptera</taxon>
        <taxon>Paraneoptera</taxon>
        <taxon>Hemiptera</taxon>
        <taxon>Auchenorrhyncha</taxon>
        <taxon>Membracoidea</taxon>
        <taxon>Cicadellidae</taxon>
        <taxon>Cicadellinae</taxon>
        <taxon>Cicadellini</taxon>
        <taxon>Graphocephala</taxon>
    </lineage>
</organism>
<evidence type="ECO:0000256" key="2">
    <source>
        <dbReference type="ARBA" id="ARBA00022692"/>
    </source>
</evidence>
<reference evidence="8" key="1">
    <citation type="submission" date="2015-11" db="EMBL/GenBank/DDBJ databases">
        <title>De novo transcriptome assembly of four potential Pierce s Disease insect vectors from Arizona vineyards.</title>
        <authorList>
            <person name="Tassone E.E."/>
        </authorList>
    </citation>
    <scope>NUCLEOTIDE SEQUENCE</scope>
</reference>
<dbReference type="InterPro" id="IPR005828">
    <property type="entry name" value="MFS_sugar_transport-like"/>
</dbReference>
<keyword evidence="5" id="KW-0175">Coiled coil</keyword>
<sequence>METDKLDNGSKRQTHTHMYTVPVPQKVGIFGSAVDITSSYVDIRFSLSDKASISTLRPQIIACICTAAFHLTAGITLGFSAILIPQLEAPDSEIKVNKEDISWIASVIPLVVPVGAVFTGYILDRIGRTNTIKLAAVPYIIGWICIATAHNFTFLIIGRLLTGISSVMGTSPAIVYITEVARADLRGTLLCLGPSLASLGLVMVYTMGAFLHWRMTSWISIACCILPLLLMYLLSPESPVWLVSRGKTEEALKSLTYFHRRDKKLKAGLAEQKLEELKKEHNRKQSQGNQKGSSFRRNLRAFLRPTGYKPILLLTTIFIFQQFSGIYITIFYAVTLLKSVGTSMDPNLSAIVFGIVRLITGLLTLILLNKFGRRPLFIVSSTGMAIFIFISGYYTKEITEGHMEKNIIPELCVLLYVSVASFGFMSIPWTMTAELFPIEIRGMAQSLMMAVANLIMFSILKVYPFLDEMLGGAYAVEWLFASVSAASTVFIFLFLPETYNKELSEIQEYFKNNTVYIMRSKKSNDSEEFGEEMVHLKDTVQQLAKD</sequence>
<dbReference type="PANTHER" id="PTHR48021:SF24">
    <property type="entry name" value="MAJOR FACILITATOR SUPERFAMILY (MFS) PROFILE DOMAIN-CONTAINING PROTEIN"/>
    <property type="match status" value="1"/>
</dbReference>
<keyword evidence="4 6" id="KW-0472">Membrane</keyword>
<dbReference type="PRINTS" id="PR00171">
    <property type="entry name" value="SUGRTRNSPORT"/>
</dbReference>
<feature type="transmembrane region" description="Helical" evidence="6">
    <location>
        <begin position="311"/>
        <end position="336"/>
    </location>
</feature>
<evidence type="ECO:0000256" key="3">
    <source>
        <dbReference type="ARBA" id="ARBA00022989"/>
    </source>
</evidence>
<feature type="transmembrane region" description="Helical" evidence="6">
    <location>
        <begin position="447"/>
        <end position="466"/>
    </location>
</feature>
<feature type="coiled-coil region" evidence="5">
    <location>
        <begin position="260"/>
        <end position="287"/>
    </location>
</feature>
<evidence type="ECO:0000256" key="4">
    <source>
        <dbReference type="ARBA" id="ARBA00023136"/>
    </source>
</evidence>
<dbReference type="InterPro" id="IPR050549">
    <property type="entry name" value="MFS_Trehalose_Transporter"/>
</dbReference>
<evidence type="ECO:0000256" key="5">
    <source>
        <dbReference type="SAM" id="Coils"/>
    </source>
</evidence>
<evidence type="ECO:0000313" key="8">
    <source>
        <dbReference type="EMBL" id="JAT32113.1"/>
    </source>
</evidence>